<protein>
    <submittedName>
        <fullName evidence="1">Uncharacterized protein</fullName>
    </submittedName>
</protein>
<evidence type="ECO:0000313" key="1">
    <source>
        <dbReference type="EMBL" id="KAL2068727.1"/>
    </source>
</evidence>
<name>A0ABR4CGA1_9HELO</name>
<dbReference type="EMBL" id="JAZHXI010000008">
    <property type="protein sequence ID" value="KAL2068727.1"/>
    <property type="molecule type" value="Genomic_DNA"/>
</dbReference>
<accession>A0ABR4CGA1</accession>
<comment type="caution">
    <text evidence="1">The sequence shown here is derived from an EMBL/GenBank/DDBJ whole genome shotgun (WGS) entry which is preliminary data.</text>
</comment>
<gene>
    <name evidence="1" type="ORF">VTL71DRAFT_15065</name>
</gene>
<organism evidence="1 2">
    <name type="scientific">Oculimacula yallundae</name>
    <dbReference type="NCBI Taxonomy" id="86028"/>
    <lineage>
        <taxon>Eukaryota</taxon>
        <taxon>Fungi</taxon>
        <taxon>Dikarya</taxon>
        <taxon>Ascomycota</taxon>
        <taxon>Pezizomycotina</taxon>
        <taxon>Leotiomycetes</taxon>
        <taxon>Helotiales</taxon>
        <taxon>Ploettnerulaceae</taxon>
        <taxon>Oculimacula</taxon>
    </lineage>
</organism>
<proteinExistence type="predicted"/>
<keyword evidence="2" id="KW-1185">Reference proteome</keyword>
<reference evidence="1 2" key="1">
    <citation type="journal article" date="2024" name="Commun. Biol.">
        <title>Comparative genomic analysis of thermophilic fungi reveals convergent evolutionary adaptations and gene losses.</title>
        <authorList>
            <person name="Steindorff A.S."/>
            <person name="Aguilar-Pontes M.V."/>
            <person name="Robinson A.J."/>
            <person name="Andreopoulos B."/>
            <person name="LaButti K."/>
            <person name="Kuo A."/>
            <person name="Mondo S."/>
            <person name="Riley R."/>
            <person name="Otillar R."/>
            <person name="Haridas S."/>
            <person name="Lipzen A."/>
            <person name="Grimwood J."/>
            <person name="Schmutz J."/>
            <person name="Clum A."/>
            <person name="Reid I.D."/>
            <person name="Moisan M.C."/>
            <person name="Butler G."/>
            <person name="Nguyen T.T.M."/>
            <person name="Dewar K."/>
            <person name="Conant G."/>
            <person name="Drula E."/>
            <person name="Henrissat B."/>
            <person name="Hansel C."/>
            <person name="Singer S."/>
            <person name="Hutchinson M.I."/>
            <person name="de Vries R.P."/>
            <person name="Natvig D.O."/>
            <person name="Powell A.J."/>
            <person name="Tsang A."/>
            <person name="Grigoriev I.V."/>
        </authorList>
    </citation>
    <scope>NUCLEOTIDE SEQUENCE [LARGE SCALE GENOMIC DNA]</scope>
    <source>
        <strain evidence="1 2">CBS 494.80</strain>
    </source>
</reference>
<sequence>MEIVNLEYIPFGSEGNIVDAYDHFGVKEDNAKAPYRIKIKNLLPTTKAKAIFDVFQKYRGSEFLSGVYVLEREGVFTAAVRFRDSDEVFEATSGFRDENDWQWNGGFKARLLGTYEMYTWQGKYELHYNERKRLGRDRSVQFLGERVDNALGSLAPGCIVTLPESKFIPEGELVDVRLRAGRDIHVMGHPVVIVKIHDNEMVNFVICTTFGGRDVKHVFMNNSLKVKEFVEIDSGSDDADWRRENEKFIGPMNLGDLLILENGAHMPKKGWAGTKVYTISIKCLASLDLPYLDDLPSGCRKISNISLLIERIQRVGNHSDPEYFTGEFPITRPFKIDNGGKVRREEWVREDWEPGPWSEYRAIEFGEWINPAIY</sequence>
<dbReference type="Proteomes" id="UP001595075">
    <property type="component" value="Unassembled WGS sequence"/>
</dbReference>
<evidence type="ECO:0000313" key="2">
    <source>
        <dbReference type="Proteomes" id="UP001595075"/>
    </source>
</evidence>